<evidence type="ECO:0000256" key="4">
    <source>
        <dbReference type="ARBA" id="ARBA00022475"/>
    </source>
</evidence>
<feature type="transmembrane region" description="Helical" evidence="8">
    <location>
        <begin position="241"/>
        <end position="261"/>
    </location>
</feature>
<evidence type="ECO:0000256" key="8">
    <source>
        <dbReference type="SAM" id="Phobius"/>
    </source>
</evidence>
<dbReference type="InterPro" id="IPR002549">
    <property type="entry name" value="AI-2E-like"/>
</dbReference>
<reference evidence="9" key="1">
    <citation type="journal article" date="2020" name="mSystems">
        <title>Genome- and Community-Level Interaction Insights into Carbon Utilization and Element Cycling Functions of Hydrothermarchaeota in Hydrothermal Sediment.</title>
        <authorList>
            <person name="Zhou Z."/>
            <person name="Liu Y."/>
            <person name="Xu W."/>
            <person name="Pan J."/>
            <person name="Luo Z.H."/>
            <person name="Li M."/>
        </authorList>
    </citation>
    <scope>NUCLEOTIDE SEQUENCE [LARGE SCALE GENOMIC DNA]</scope>
    <source>
        <strain evidence="9">HyVt-456</strain>
    </source>
</reference>
<dbReference type="EMBL" id="DRLD01000377">
    <property type="protein sequence ID" value="HED11686.1"/>
    <property type="molecule type" value="Genomic_DNA"/>
</dbReference>
<evidence type="ECO:0000256" key="3">
    <source>
        <dbReference type="ARBA" id="ARBA00022448"/>
    </source>
</evidence>
<feature type="transmembrane region" description="Helical" evidence="8">
    <location>
        <begin position="32"/>
        <end position="52"/>
    </location>
</feature>
<feature type="transmembrane region" description="Helical" evidence="8">
    <location>
        <begin position="302"/>
        <end position="322"/>
    </location>
</feature>
<feature type="transmembrane region" description="Helical" evidence="8">
    <location>
        <begin position="212"/>
        <end position="235"/>
    </location>
</feature>
<feature type="transmembrane region" description="Helical" evidence="8">
    <location>
        <begin position="64"/>
        <end position="82"/>
    </location>
</feature>
<evidence type="ECO:0000256" key="6">
    <source>
        <dbReference type="ARBA" id="ARBA00022989"/>
    </source>
</evidence>
<keyword evidence="3" id="KW-0813">Transport</keyword>
<dbReference type="GO" id="GO:0055085">
    <property type="term" value="P:transmembrane transport"/>
    <property type="evidence" value="ECO:0007669"/>
    <property type="project" value="TreeGrafter"/>
</dbReference>
<dbReference type="Pfam" id="PF01594">
    <property type="entry name" value="AI-2E_transport"/>
    <property type="match status" value="1"/>
</dbReference>
<feature type="transmembrane region" description="Helical" evidence="8">
    <location>
        <begin position="7"/>
        <end position="26"/>
    </location>
</feature>
<evidence type="ECO:0000313" key="9">
    <source>
        <dbReference type="EMBL" id="HED11686.1"/>
    </source>
</evidence>
<protein>
    <submittedName>
        <fullName evidence="9">AI-2E family transporter</fullName>
    </submittedName>
</protein>
<name>A0A7V1PW50_CALAY</name>
<dbReference type="Proteomes" id="UP000886005">
    <property type="component" value="Unassembled WGS sequence"/>
</dbReference>
<dbReference type="AlphaFoldDB" id="A0A7V1PW50"/>
<evidence type="ECO:0000256" key="1">
    <source>
        <dbReference type="ARBA" id="ARBA00004651"/>
    </source>
</evidence>
<comment type="similarity">
    <text evidence="2">Belongs to the autoinducer-2 exporter (AI-2E) (TC 2.A.86) family.</text>
</comment>
<keyword evidence="4" id="KW-1003">Cell membrane</keyword>
<organism evidence="9">
    <name type="scientific">Caldithrix abyssi</name>
    <dbReference type="NCBI Taxonomy" id="187145"/>
    <lineage>
        <taxon>Bacteria</taxon>
        <taxon>Pseudomonadati</taxon>
        <taxon>Calditrichota</taxon>
        <taxon>Calditrichia</taxon>
        <taxon>Calditrichales</taxon>
        <taxon>Calditrichaceae</taxon>
        <taxon>Caldithrix</taxon>
    </lineage>
</organism>
<feature type="transmembrane region" description="Helical" evidence="8">
    <location>
        <begin position="141"/>
        <end position="166"/>
    </location>
</feature>
<dbReference type="PANTHER" id="PTHR21716">
    <property type="entry name" value="TRANSMEMBRANE PROTEIN"/>
    <property type="match status" value="1"/>
</dbReference>
<keyword evidence="7 8" id="KW-0472">Membrane</keyword>
<keyword evidence="6 8" id="KW-1133">Transmembrane helix</keyword>
<accession>A0A7V1PW50</accession>
<evidence type="ECO:0000256" key="2">
    <source>
        <dbReference type="ARBA" id="ARBA00009773"/>
    </source>
</evidence>
<comment type="caution">
    <text evidence="9">The sequence shown here is derived from an EMBL/GenBank/DDBJ whole genome shotgun (WGS) entry which is preliminary data.</text>
</comment>
<keyword evidence="5 8" id="KW-0812">Transmembrane</keyword>
<comment type="subcellular location">
    <subcellularLocation>
        <location evidence="1">Cell membrane</location>
        <topology evidence="1">Multi-pass membrane protein</topology>
    </subcellularLocation>
</comment>
<gene>
    <name evidence="9" type="ORF">ENJ10_13420</name>
</gene>
<dbReference type="PANTHER" id="PTHR21716:SF53">
    <property type="entry name" value="PERMEASE PERM-RELATED"/>
    <property type="match status" value="1"/>
</dbReference>
<evidence type="ECO:0000256" key="5">
    <source>
        <dbReference type="ARBA" id="ARBA00022692"/>
    </source>
</evidence>
<proteinExistence type="inferred from homology"/>
<evidence type="ECO:0000256" key="7">
    <source>
        <dbReference type="ARBA" id="ARBA00023136"/>
    </source>
</evidence>
<dbReference type="GO" id="GO:0005886">
    <property type="term" value="C:plasma membrane"/>
    <property type="evidence" value="ECO:0007669"/>
    <property type="project" value="UniProtKB-SubCell"/>
</dbReference>
<sequence length="345" mass="37721">METTVSRFLKIVLVVAALVAVVWLLSAIRSTIVLLVISALLAYILDPFASYLEFKGLSRTSATILIFLALGGVVFSLFYFLIPALSHEIASLQKGLDGKTTSQLFDNIEGFIKETIPLLKGQDLNLQAEMQKGIQNMAESLFAILVNLVPLFTSVIIIPFAVFFLLKDGRDMKKHLVSLVPNRYFEMTLNLLHKMDIQLGGYLRGQFVDSTIIGVLAIGALWILDVPYFVLIGIFAGLANMIPYVGPFSGAVVAIFTVLFSHGSGQEVLYVALAFLIIQLIDNVLVQPLVLARSVDLHPLTIIFAIIIGGQFFGMIGMLVAVPTAGIIKVTAIEAYNSARRFNLI</sequence>
<feature type="transmembrane region" description="Helical" evidence="8">
    <location>
        <begin position="268"/>
        <end position="290"/>
    </location>
</feature>